<dbReference type="SMART" id="SM00345">
    <property type="entry name" value="HTH_GNTR"/>
    <property type="match status" value="1"/>
</dbReference>
<name>A0A502G5K7_9PROT</name>
<dbReference type="SUPFAM" id="SSF48008">
    <property type="entry name" value="GntR ligand-binding domain-like"/>
    <property type="match status" value="1"/>
</dbReference>
<dbReference type="PANTHER" id="PTHR43537:SF20">
    <property type="entry name" value="HTH-TYPE TRANSCRIPTIONAL REPRESSOR GLAR"/>
    <property type="match status" value="1"/>
</dbReference>
<protein>
    <submittedName>
        <fullName evidence="6">FCD domain-containing protein</fullName>
    </submittedName>
</protein>
<evidence type="ECO:0000259" key="5">
    <source>
        <dbReference type="PROSITE" id="PS50949"/>
    </source>
</evidence>
<proteinExistence type="predicted"/>
<feature type="region of interest" description="Disordered" evidence="4">
    <location>
        <begin position="258"/>
        <end position="291"/>
    </location>
</feature>
<dbReference type="Pfam" id="PF00392">
    <property type="entry name" value="GntR"/>
    <property type="match status" value="1"/>
</dbReference>
<feature type="compositionally biased region" description="Basic and acidic residues" evidence="4">
    <location>
        <begin position="14"/>
        <end position="30"/>
    </location>
</feature>
<reference evidence="6 7" key="1">
    <citation type="journal article" date="2019" name="Environ. Microbiol.">
        <title>Species interactions and distinct microbial communities in high Arctic permafrost affected cryosols are associated with the CH4 and CO2 gas fluxes.</title>
        <authorList>
            <person name="Altshuler I."/>
            <person name="Hamel J."/>
            <person name="Turney S."/>
            <person name="Magnuson E."/>
            <person name="Levesque R."/>
            <person name="Greer C."/>
            <person name="Whyte L.G."/>
        </authorList>
    </citation>
    <scope>NUCLEOTIDE SEQUENCE [LARGE SCALE GENOMIC DNA]</scope>
    <source>
        <strain evidence="6 7">S9.3B</strain>
    </source>
</reference>
<feature type="region of interest" description="Disordered" evidence="4">
    <location>
        <begin position="14"/>
        <end position="36"/>
    </location>
</feature>
<accession>A0A502G5K7</accession>
<keyword evidence="7" id="KW-1185">Reference proteome</keyword>
<keyword evidence="1" id="KW-0805">Transcription regulation</keyword>
<feature type="compositionally biased region" description="Low complexity" evidence="4">
    <location>
        <begin position="264"/>
        <end position="285"/>
    </location>
</feature>
<evidence type="ECO:0000256" key="1">
    <source>
        <dbReference type="ARBA" id="ARBA00023015"/>
    </source>
</evidence>
<dbReference type="PANTHER" id="PTHR43537">
    <property type="entry name" value="TRANSCRIPTIONAL REGULATOR, GNTR FAMILY"/>
    <property type="match status" value="1"/>
</dbReference>
<dbReference type="GO" id="GO:0003677">
    <property type="term" value="F:DNA binding"/>
    <property type="evidence" value="ECO:0007669"/>
    <property type="project" value="UniProtKB-KW"/>
</dbReference>
<dbReference type="InterPro" id="IPR008920">
    <property type="entry name" value="TF_FadR/GntR_C"/>
</dbReference>
<dbReference type="OrthoDB" id="8638122at2"/>
<evidence type="ECO:0000256" key="2">
    <source>
        <dbReference type="ARBA" id="ARBA00023125"/>
    </source>
</evidence>
<dbReference type="SMART" id="SM00895">
    <property type="entry name" value="FCD"/>
    <property type="match status" value="1"/>
</dbReference>
<evidence type="ECO:0000256" key="4">
    <source>
        <dbReference type="SAM" id="MobiDB-lite"/>
    </source>
</evidence>
<dbReference type="Pfam" id="PF07729">
    <property type="entry name" value="FCD"/>
    <property type="match status" value="1"/>
</dbReference>
<evidence type="ECO:0000313" key="6">
    <source>
        <dbReference type="EMBL" id="TPG57119.1"/>
    </source>
</evidence>
<dbReference type="Proteomes" id="UP000317078">
    <property type="component" value="Unassembled WGS sequence"/>
</dbReference>
<keyword evidence="2" id="KW-0238">DNA-binding</keyword>
<dbReference type="InterPro" id="IPR011711">
    <property type="entry name" value="GntR_C"/>
</dbReference>
<dbReference type="GO" id="GO:0003700">
    <property type="term" value="F:DNA-binding transcription factor activity"/>
    <property type="evidence" value="ECO:0007669"/>
    <property type="project" value="InterPro"/>
</dbReference>
<dbReference type="InterPro" id="IPR036390">
    <property type="entry name" value="WH_DNA-bd_sf"/>
</dbReference>
<dbReference type="SUPFAM" id="SSF46785">
    <property type="entry name" value="Winged helix' DNA-binding domain"/>
    <property type="match status" value="1"/>
</dbReference>
<organism evidence="6 7">
    <name type="scientific">Muricoccus nepalensis</name>
    <dbReference type="NCBI Taxonomy" id="1854500"/>
    <lineage>
        <taxon>Bacteria</taxon>
        <taxon>Pseudomonadati</taxon>
        <taxon>Pseudomonadota</taxon>
        <taxon>Alphaproteobacteria</taxon>
        <taxon>Acetobacterales</taxon>
        <taxon>Roseomonadaceae</taxon>
        <taxon>Muricoccus</taxon>
    </lineage>
</organism>
<dbReference type="EMBL" id="RCZP01000009">
    <property type="protein sequence ID" value="TPG57119.1"/>
    <property type="molecule type" value="Genomic_DNA"/>
</dbReference>
<dbReference type="Gene3D" id="1.10.10.10">
    <property type="entry name" value="Winged helix-like DNA-binding domain superfamily/Winged helix DNA-binding domain"/>
    <property type="match status" value="1"/>
</dbReference>
<dbReference type="Gene3D" id="1.20.120.530">
    <property type="entry name" value="GntR ligand-binding domain-like"/>
    <property type="match status" value="1"/>
</dbReference>
<evidence type="ECO:0000256" key="3">
    <source>
        <dbReference type="ARBA" id="ARBA00023163"/>
    </source>
</evidence>
<feature type="domain" description="HTH gntR-type" evidence="5">
    <location>
        <begin position="39"/>
        <end position="106"/>
    </location>
</feature>
<gene>
    <name evidence="6" type="ORF">EAH89_11680</name>
</gene>
<evidence type="ECO:0000313" key="7">
    <source>
        <dbReference type="Proteomes" id="UP000317078"/>
    </source>
</evidence>
<dbReference type="AlphaFoldDB" id="A0A502G5K7"/>
<keyword evidence="3" id="KW-0804">Transcription</keyword>
<dbReference type="InterPro" id="IPR036388">
    <property type="entry name" value="WH-like_DNA-bd_sf"/>
</dbReference>
<sequence>MKCLKSAIRRFGPRRDLGHHGAGREARRAVNDSVDQDGSTVGEAAYRRIRADIVFGRLAPGQKLGLDRMRETYGASISTLRELLSRLASEGLIVAEGQKGFEVAPVSNEDFQEVTSLRLLLEAHAMEESFAAGGLDWEGGVVAAHHKLATLERRLLAREEVDVETWKRYDWEFHRALIAACGSRLLLQAHAAIYDRYLRYQVVAVVFRGEAAAEEHRRLLESALARDGAAGRQALAEHLGSCVRHVVETGALARFGGEARRAPADAARPARAGKAAPARGGNAPRRPAPGA</sequence>
<dbReference type="InterPro" id="IPR000524">
    <property type="entry name" value="Tscrpt_reg_HTH_GntR"/>
</dbReference>
<comment type="caution">
    <text evidence="6">The sequence shown here is derived from an EMBL/GenBank/DDBJ whole genome shotgun (WGS) entry which is preliminary data.</text>
</comment>
<dbReference type="PROSITE" id="PS50949">
    <property type="entry name" value="HTH_GNTR"/>
    <property type="match status" value="1"/>
</dbReference>